<dbReference type="AlphaFoldDB" id="A0A4S8HWD6"/>
<name>A0A4S8HWD6_9BACT</name>
<dbReference type="SUPFAM" id="SSF49764">
    <property type="entry name" value="HSP20-like chaperones"/>
    <property type="match status" value="1"/>
</dbReference>
<evidence type="ECO:0000259" key="3">
    <source>
        <dbReference type="PROSITE" id="PS01031"/>
    </source>
</evidence>
<dbReference type="InterPro" id="IPR031107">
    <property type="entry name" value="Small_HSP"/>
</dbReference>
<dbReference type="InterPro" id="IPR002068">
    <property type="entry name" value="A-crystallin/Hsp20_dom"/>
</dbReference>
<evidence type="ECO:0000313" key="5">
    <source>
        <dbReference type="Proteomes" id="UP000306918"/>
    </source>
</evidence>
<proteinExistence type="inferred from homology"/>
<organism evidence="4 5">
    <name type="scientific">Niastella caeni</name>
    <dbReference type="NCBI Taxonomy" id="2569763"/>
    <lineage>
        <taxon>Bacteria</taxon>
        <taxon>Pseudomonadati</taxon>
        <taxon>Bacteroidota</taxon>
        <taxon>Chitinophagia</taxon>
        <taxon>Chitinophagales</taxon>
        <taxon>Chitinophagaceae</taxon>
        <taxon>Niastella</taxon>
    </lineage>
</organism>
<evidence type="ECO:0000256" key="2">
    <source>
        <dbReference type="RuleBase" id="RU003616"/>
    </source>
</evidence>
<dbReference type="Gene3D" id="2.60.40.790">
    <property type="match status" value="1"/>
</dbReference>
<evidence type="ECO:0000256" key="1">
    <source>
        <dbReference type="PROSITE-ProRule" id="PRU00285"/>
    </source>
</evidence>
<dbReference type="PROSITE" id="PS01031">
    <property type="entry name" value="SHSP"/>
    <property type="match status" value="1"/>
</dbReference>
<dbReference type="InterPro" id="IPR008978">
    <property type="entry name" value="HSP20-like_chaperone"/>
</dbReference>
<feature type="domain" description="SHSP" evidence="3">
    <location>
        <begin position="30"/>
        <end position="144"/>
    </location>
</feature>
<dbReference type="Proteomes" id="UP000306918">
    <property type="component" value="Unassembled WGS sequence"/>
</dbReference>
<dbReference type="EMBL" id="STFF01000003">
    <property type="protein sequence ID" value="THU39531.1"/>
    <property type="molecule type" value="Genomic_DNA"/>
</dbReference>
<comment type="caution">
    <text evidence="4">The sequence shown here is derived from an EMBL/GenBank/DDBJ whole genome shotgun (WGS) entry which is preliminary data.</text>
</comment>
<dbReference type="PANTHER" id="PTHR11527">
    <property type="entry name" value="HEAT-SHOCK PROTEIN 20 FAMILY MEMBER"/>
    <property type="match status" value="1"/>
</dbReference>
<reference evidence="4 5" key="1">
    <citation type="submission" date="2019-04" db="EMBL/GenBank/DDBJ databases">
        <title>Niastella caeni sp. nov., isolated from activated sludge.</title>
        <authorList>
            <person name="Sheng M."/>
        </authorList>
    </citation>
    <scope>NUCLEOTIDE SEQUENCE [LARGE SCALE GENOMIC DNA]</scope>
    <source>
        <strain evidence="4 5">HX-2-15</strain>
    </source>
</reference>
<comment type="similarity">
    <text evidence="1 2">Belongs to the small heat shock protein (HSP20) family.</text>
</comment>
<protein>
    <submittedName>
        <fullName evidence="4">Hsp20/alpha crystallin family protein</fullName>
    </submittedName>
</protein>
<accession>A0A4S8HWD6</accession>
<dbReference type="OrthoDB" id="9814487at2"/>
<gene>
    <name evidence="4" type="ORF">FAM09_13585</name>
</gene>
<evidence type="ECO:0000313" key="4">
    <source>
        <dbReference type="EMBL" id="THU39531.1"/>
    </source>
</evidence>
<sequence>MSTKELTKRSELFPAFFDDFFKPWNEWMGMGRALTTPAVNITENKNHFEVSVAAPGLKKSDFNIDIEDNMLTISSEKEERKEEKDERFTRKEYSYSSFSRSFTLPEEVIKDKIEAVYEDGVLRITLPKTEQAKKAALSKHITVK</sequence>
<dbReference type="RefSeq" id="WP_136577663.1">
    <property type="nucleotide sequence ID" value="NZ_STFF01000003.1"/>
</dbReference>
<dbReference type="CDD" id="cd06464">
    <property type="entry name" value="ACD_sHsps-like"/>
    <property type="match status" value="1"/>
</dbReference>
<keyword evidence="5" id="KW-1185">Reference proteome</keyword>
<dbReference type="Pfam" id="PF00011">
    <property type="entry name" value="HSP20"/>
    <property type="match status" value="1"/>
</dbReference>